<protein>
    <recommendedName>
        <fullName evidence="3">Lipase (Class 3)</fullName>
    </recommendedName>
</protein>
<dbReference type="Gene3D" id="3.40.50.1820">
    <property type="entry name" value="alpha/beta hydrolase"/>
    <property type="match status" value="1"/>
</dbReference>
<keyword evidence="2" id="KW-1185">Reference proteome</keyword>
<dbReference type="Proteomes" id="UP000265341">
    <property type="component" value="Unassembled WGS sequence"/>
</dbReference>
<proteinExistence type="predicted"/>
<dbReference type="SUPFAM" id="SSF53474">
    <property type="entry name" value="alpha/beta-Hydrolases"/>
    <property type="match status" value="1"/>
</dbReference>
<name>A0A399EIB5_9DEIN</name>
<accession>A0A399EIB5</accession>
<sequence length="524" mass="58901">MALDYEVASRYPEFLAKGVANQDSQEYEYSLPLISAQKQSPTMKPDYREGLAEEKPSPFARIPSPQLTYDALLEQMAKLAYEDYVPSAQENPKYEVVRQFGYRPQRTTYGRLGMQLQVFLPSKPEYPYPVVAFRGTQGGEFKVLEGQMDWFTDADPRGVGYGQFHENKDLIRTHLDYAQQKGKVWLCGHSLGGALAQWTACTWPQSVGHVATFQAPGIPKEMVAKIEAYNKGKSPGEQITSDHYRMNLDFVPHAGQAFTPGEVHRFKFPNQRTKTPVYVKLGPRTIEFDIGPFLDNLADEAAKAVWRKLVGTELTDELTIGALMTAFTGQTHLTPILSTAIESSPDKPFTPEQKAIANKGLTGDNPVQYVNTYSTDVENNDPERVIAEQLRQMAGQYIKRFKEGVKSGRYKAISGWEAAGDFAGDIVTLPLELIGELFGEGVIFRETRNNAKQATVYILGSAALSVEEYDKAYRQVAAWARQAKSLQEALKLGSRIEQMAISREIKDDLKRRIEQIWYSWHPGQ</sequence>
<dbReference type="InterPro" id="IPR029058">
    <property type="entry name" value="AB_hydrolase_fold"/>
</dbReference>
<comment type="caution">
    <text evidence="1">The sequence shown here is derived from an EMBL/GenBank/DDBJ whole genome shotgun (WGS) entry which is preliminary data.</text>
</comment>
<dbReference type="RefSeq" id="WP_119280127.1">
    <property type="nucleotide sequence ID" value="NZ_QWLA01000093.1"/>
</dbReference>
<dbReference type="OrthoDB" id="57617at2"/>
<dbReference type="EMBL" id="QWLA01000093">
    <property type="protein sequence ID" value="RIH82809.1"/>
    <property type="molecule type" value="Genomic_DNA"/>
</dbReference>
<organism evidence="1 2">
    <name type="scientific">Calidithermus roseus</name>
    <dbReference type="NCBI Taxonomy" id="1644118"/>
    <lineage>
        <taxon>Bacteria</taxon>
        <taxon>Thermotogati</taxon>
        <taxon>Deinococcota</taxon>
        <taxon>Deinococci</taxon>
        <taxon>Thermales</taxon>
        <taxon>Thermaceae</taxon>
        <taxon>Calidithermus</taxon>
    </lineage>
</organism>
<evidence type="ECO:0000313" key="1">
    <source>
        <dbReference type="EMBL" id="RIH82809.1"/>
    </source>
</evidence>
<evidence type="ECO:0000313" key="2">
    <source>
        <dbReference type="Proteomes" id="UP000265341"/>
    </source>
</evidence>
<dbReference type="Pfam" id="PF26363">
    <property type="entry name" value="Phospholipase-like"/>
    <property type="match status" value="1"/>
</dbReference>
<reference evidence="1 2" key="1">
    <citation type="submission" date="2018-08" db="EMBL/GenBank/DDBJ databases">
        <title>Meiothermus roseus NBRC 110900 genome sequencing project.</title>
        <authorList>
            <person name="Da Costa M.S."/>
            <person name="Albuquerque L."/>
            <person name="Raposo P."/>
            <person name="Froufe H.J.C."/>
            <person name="Barroso C.S."/>
            <person name="Egas C."/>
        </authorList>
    </citation>
    <scope>NUCLEOTIDE SEQUENCE [LARGE SCALE GENOMIC DNA]</scope>
    <source>
        <strain evidence="1 2">NBRC 110900</strain>
    </source>
</reference>
<evidence type="ECO:0008006" key="3">
    <source>
        <dbReference type="Google" id="ProtNLM"/>
    </source>
</evidence>
<dbReference type="AlphaFoldDB" id="A0A399EIB5"/>
<gene>
    <name evidence="1" type="ORF">Mrose_03266</name>
</gene>